<dbReference type="AlphaFoldDB" id="A0A9W7W451"/>
<proteinExistence type="predicted"/>
<protein>
    <submittedName>
        <fullName evidence="1">Uncharacterized protein</fullName>
    </submittedName>
</protein>
<sequence length="152" mass="17424">MSNHEDALIQHMRDLALPPSRELMHKKRQAEVASLAEEESRIQSVVRHHAILSDSLVAKERALQADHPVELEKVTEQLKKDLDRDLVSIEHSAGMMRKRLREASERKMALVEEMGVRMASVDKVEYFLGLYRSVCVENHKVGRGLLGEWYAV</sequence>
<gene>
    <name evidence="1" type="ORF">Tdes44962_MAKER01956</name>
</gene>
<dbReference type="EMBL" id="RIBY02001001">
    <property type="protein sequence ID" value="KAH9834299.1"/>
    <property type="molecule type" value="Genomic_DNA"/>
</dbReference>
<dbReference type="OrthoDB" id="10342318at2759"/>
<keyword evidence="2" id="KW-1185">Reference proteome</keyword>
<evidence type="ECO:0000313" key="1">
    <source>
        <dbReference type="EMBL" id="KAH9834299.1"/>
    </source>
</evidence>
<name>A0A9W7W451_9PEZI</name>
<dbReference type="Proteomes" id="UP001138500">
    <property type="component" value="Unassembled WGS sequence"/>
</dbReference>
<comment type="caution">
    <text evidence="1">The sequence shown here is derived from an EMBL/GenBank/DDBJ whole genome shotgun (WGS) entry which is preliminary data.</text>
</comment>
<evidence type="ECO:0000313" key="2">
    <source>
        <dbReference type="Proteomes" id="UP001138500"/>
    </source>
</evidence>
<reference evidence="1 2" key="1">
    <citation type="journal article" date="2018" name="IMA Fungus">
        <title>IMA Genome-F 10: Nine draft genome sequences of Claviceps purpurea s.lat., including C. arundinis, C. humidiphila, and C. cf. spartinae, pseudomolecules for the pitch canker pathogen Fusarium circinatum, draft genome of Davidsoniella eucalypti, Grosmannia galeiformis, Quambalaria eucalypti, and Teratosphaeria destructans.</title>
        <authorList>
            <person name="Wingfield B.D."/>
            <person name="Liu M."/>
            <person name="Nguyen H.D."/>
            <person name="Lane F.A."/>
            <person name="Morgan S.W."/>
            <person name="De Vos L."/>
            <person name="Wilken P.M."/>
            <person name="Duong T.A."/>
            <person name="Aylward J."/>
            <person name="Coetzee M.P."/>
            <person name="Dadej K."/>
            <person name="De Beer Z.W."/>
            <person name="Findlay W."/>
            <person name="Havenga M."/>
            <person name="Kolarik M."/>
            <person name="Menzies J.G."/>
            <person name="Naidoo K."/>
            <person name="Pochopski O."/>
            <person name="Shoukouhi P."/>
            <person name="Santana Q.C."/>
            <person name="Seifert K.A."/>
            <person name="Soal N."/>
            <person name="Steenkamp E.T."/>
            <person name="Tatham C.T."/>
            <person name="van der Nest M.A."/>
            <person name="Wingfield M.J."/>
        </authorList>
    </citation>
    <scope>NUCLEOTIDE SEQUENCE [LARGE SCALE GENOMIC DNA]</scope>
    <source>
        <strain evidence="1">CMW44962</strain>
    </source>
</reference>
<accession>A0A9W7W451</accession>
<reference evidence="1 2" key="2">
    <citation type="journal article" date="2021" name="Curr. Genet.">
        <title>Genetic response to nitrogen starvation in the aggressive Eucalyptus foliar pathogen Teratosphaeria destructans.</title>
        <authorList>
            <person name="Havenga M."/>
            <person name="Wingfield B.D."/>
            <person name="Wingfield M.J."/>
            <person name="Dreyer L.L."/>
            <person name="Roets F."/>
            <person name="Aylward J."/>
        </authorList>
    </citation>
    <scope>NUCLEOTIDE SEQUENCE [LARGE SCALE GENOMIC DNA]</scope>
    <source>
        <strain evidence="1">CMW44962</strain>
    </source>
</reference>
<organism evidence="1 2">
    <name type="scientific">Teratosphaeria destructans</name>
    <dbReference type="NCBI Taxonomy" id="418781"/>
    <lineage>
        <taxon>Eukaryota</taxon>
        <taxon>Fungi</taxon>
        <taxon>Dikarya</taxon>
        <taxon>Ascomycota</taxon>
        <taxon>Pezizomycotina</taxon>
        <taxon>Dothideomycetes</taxon>
        <taxon>Dothideomycetidae</taxon>
        <taxon>Mycosphaerellales</taxon>
        <taxon>Teratosphaeriaceae</taxon>
        <taxon>Teratosphaeria</taxon>
    </lineage>
</organism>